<keyword evidence="4" id="KW-1185">Reference proteome</keyword>
<protein>
    <recommendedName>
        <fullName evidence="5">YbbR-like domain-containing protein</fullName>
    </recommendedName>
</protein>
<evidence type="ECO:0008006" key="5">
    <source>
        <dbReference type="Google" id="ProtNLM"/>
    </source>
</evidence>
<dbReference type="AlphaFoldDB" id="A0A2G1BQJ1"/>
<organism evidence="2 3">
    <name type="scientific">Tenacibaculum discolor</name>
    <dbReference type="NCBI Taxonomy" id="361581"/>
    <lineage>
        <taxon>Bacteria</taxon>
        <taxon>Pseudomonadati</taxon>
        <taxon>Bacteroidota</taxon>
        <taxon>Flavobacteriia</taxon>
        <taxon>Flavobacteriales</taxon>
        <taxon>Flavobacteriaceae</taxon>
        <taxon>Tenacibaculum</taxon>
    </lineage>
</organism>
<gene>
    <name evidence="2" type="ORF">CSC81_14775</name>
    <name evidence="1" type="ORF">Q8W23_05980</name>
</gene>
<reference evidence="1 4" key="3">
    <citation type="submission" date="2023-07" db="EMBL/GenBank/DDBJ databases">
        <title>Genome content predicts the carbon catabolic preferences of heterotrophic bacteria.</title>
        <authorList>
            <person name="Gralka M."/>
        </authorList>
    </citation>
    <scope>NUCLEOTIDE SEQUENCE [LARGE SCALE GENOMIC DNA]</scope>
    <source>
        <strain evidence="1 4">4G03</strain>
    </source>
</reference>
<proteinExistence type="predicted"/>
<dbReference type="Gene3D" id="2.170.120.40">
    <property type="entry name" value="YbbR-like domain"/>
    <property type="match status" value="1"/>
</dbReference>
<dbReference type="Proteomes" id="UP001242342">
    <property type="component" value="Unassembled WGS sequence"/>
</dbReference>
<evidence type="ECO:0000313" key="4">
    <source>
        <dbReference type="Proteomes" id="UP001242342"/>
    </source>
</evidence>
<dbReference type="EMBL" id="PDUU01000019">
    <property type="protein sequence ID" value="PHN96316.1"/>
    <property type="molecule type" value="Genomic_DNA"/>
</dbReference>
<reference evidence="2" key="2">
    <citation type="submission" date="2017-10" db="EMBL/GenBank/DDBJ databases">
        <authorList>
            <person name="Enke T.N."/>
            <person name="Cordero O.X."/>
        </authorList>
    </citation>
    <scope>NUCLEOTIDE SEQUENCE</scope>
    <source>
        <strain evidence="2">4G03</strain>
    </source>
</reference>
<evidence type="ECO:0000313" key="3">
    <source>
        <dbReference type="Proteomes" id="UP000222163"/>
    </source>
</evidence>
<evidence type="ECO:0000313" key="2">
    <source>
        <dbReference type="EMBL" id="PHN96316.1"/>
    </source>
</evidence>
<dbReference type="RefSeq" id="WP_099216517.1">
    <property type="nucleotide sequence ID" value="NZ_JAUYVU010000003.1"/>
</dbReference>
<reference evidence="2 3" key="1">
    <citation type="journal article" date="2016" name="Nat. Commun.">
        <title>Microbial interactions lead to rapid micro-scale successions on model marine particles.</title>
        <authorList>
            <person name="Datta M.S."/>
            <person name="Sliwerska E."/>
            <person name="Gore J."/>
            <person name="Polz M.F."/>
            <person name="Cordero O.X."/>
        </authorList>
    </citation>
    <scope>NUCLEOTIDE SEQUENCE [LARGE SCALE GENOMIC DNA]</scope>
    <source>
        <strain evidence="2 3">4G03</strain>
    </source>
</reference>
<dbReference type="Proteomes" id="UP000222163">
    <property type="component" value="Unassembled WGS sequence"/>
</dbReference>
<evidence type="ECO:0000313" key="1">
    <source>
        <dbReference type="EMBL" id="MDP2541025.1"/>
    </source>
</evidence>
<comment type="caution">
    <text evidence="2">The sequence shown here is derived from an EMBL/GenBank/DDBJ whole genome shotgun (WGS) entry which is preliminary data.</text>
</comment>
<dbReference type="EMBL" id="JAUYVU010000003">
    <property type="protein sequence ID" value="MDP2541025.1"/>
    <property type="molecule type" value="Genomic_DNA"/>
</dbReference>
<name>A0A2G1BQJ1_9FLAO</name>
<sequence>MKTKFNIPKTFFGFLAASIFFWLLINLSKEYDTTIVYDVEYTQLPQQKTLIETPINNLSLKLKSSGYNLLVASINHKPIKLNINKASRNTGTNYYFLSKDLISEVQEQLKSSIELIEIKEDTIPLKIGTLSSKKVPLKPNLNISFQLGYDLSKPVTIVPDSVLISGDETYVAKTDFLNLKSITLENLSKSTTISSPIIFPENVQLKSSHSKAEINIHVDKFTEGEIEVPVFVKNAPKGINVFPKKVRIIYKVGLQNFNEVTPDLFKVECDYLQSKDKDINYLTPKIKNLPNMVTLVRVVPNKIDFLIYE</sequence>
<accession>A0A2G1BQJ1</accession>